<evidence type="ECO:0000313" key="2">
    <source>
        <dbReference type="Proteomes" id="UP000012073"/>
    </source>
</evidence>
<dbReference type="KEGG" id="ccp:CHC_T00003876001"/>
<dbReference type="AlphaFoldDB" id="R7Q9U5"/>
<organism evidence="1 2">
    <name type="scientific">Chondrus crispus</name>
    <name type="common">Carrageen Irish moss</name>
    <name type="synonym">Polymorpha crispa</name>
    <dbReference type="NCBI Taxonomy" id="2769"/>
    <lineage>
        <taxon>Eukaryota</taxon>
        <taxon>Rhodophyta</taxon>
        <taxon>Florideophyceae</taxon>
        <taxon>Rhodymeniophycidae</taxon>
        <taxon>Gigartinales</taxon>
        <taxon>Gigartinaceae</taxon>
        <taxon>Chondrus</taxon>
    </lineage>
</organism>
<dbReference type="RefSeq" id="XP_005715127.1">
    <property type="nucleotide sequence ID" value="XM_005715070.1"/>
</dbReference>
<protein>
    <submittedName>
        <fullName evidence="1">Uncharacterized protein</fullName>
    </submittedName>
</protein>
<proteinExistence type="predicted"/>
<dbReference type="Gramene" id="CDF35307">
    <property type="protein sequence ID" value="CDF35307"/>
    <property type="gene ID" value="CHC_T00003876001"/>
</dbReference>
<gene>
    <name evidence="1" type="ORF">CHC_T00003876001</name>
</gene>
<sequence>MYGEVGLDRTTSIFFEWPRHSWSTRRSGRALASMCSASHIKRPVLSPAAARRVPSRFHVTAETTLRCPKKCFVSSETKGCMSKLVVAGELSVPREIWLAWCDLESDTHSLECDTELWRRLVSAGEGAGCRHYFFKADDSSTLRSVTR</sequence>
<accession>R7Q9U5</accession>
<reference evidence="2" key="1">
    <citation type="journal article" date="2013" name="Proc. Natl. Acad. Sci. U.S.A.">
        <title>Genome structure and metabolic features in the red seaweed Chondrus crispus shed light on evolution of the Archaeplastida.</title>
        <authorList>
            <person name="Collen J."/>
            <person name="Porcel B."/>
            <person name="Carre W."/>
            <person name="Ball S.G."/>
            <person name="Chaparro C."/>
            <person name="Tonon T."/>
            <person name="Barbeyron T."/>
            <person name="Michel G."/>
            <person name="Noel B."/>
            <person name="Valentin K."/>
            <person name="Elias M."/>
            <person name="Artiguenave F."/>
            <person name="Arun A."/>
            <person name="Aury J.M."/>
            <person name="Barbosa-Neto J.F."/>
            <person name="Bothwell J.H."/>
            <person name="Bouget F.Y."/>
            <person name="Brillet L."/>
            <person name="Cabello-Hurtado F."/>
            <person name="Capella-Gutierrez S."/>
            <person name="Charrier B."/>
            <person name="Cladiere L."/>
            <person name="Cock J.M."/>
            <person name="Coelho S.M."/>
            <person name="Colleoni C."/>
            <person name="Czjzek M."/>
            <person name="Da Silva C."/>
            <person name="Delage L."/>
            <person name="Denoeud F."/>
            <person name="Deschamps P."/>
            <person name="Dittami S.M."/>
            <person name="Gabaldon T."/>
            <person name="Gachon C.M."/>
            <person name="Groisillier A."/>
            <person name="Herve C."/>
            <person name="Jabbari K."/>
            <person name="Katinka M."/>
            <person name="Kloareg B."/>
            <person name="Kowalczyk N."/>
            <person name="Labadie K."/>
            <person name="Leblanc C."/>
            <person name="Lopez P.J."/>
            <person name="McLachlan D.H."/>
            <person name="Meslet-Cladiere L."/>
            <person name="Moustafa A."/>
            <person name="Nehr Z."/>
            <person name="Nyvall Collen P."/>
            <person name="Panaud O."/>
            <person name="Partensky F."/>
            <person name="Poulain J."/>
            <person name="Rensing S.A."/>
            <person name="Rousvoal S."/>
            <person name="Samson G."/>
            <person name="Symeonidi A."/>
            <person name="Weissenbach J."/>
            <person name="Zambounis A."/>
            <person name="Wincker P."/>
            <person name="Boyen C."/>
        </authorList>
    </citation>
    <scope>NUCLEOTIDE SEQUENCE [LARGE SCALE GENOMIC DNA]</scope>
    <source>
        <strain evidence="2">cv. Stackhouse</strain>
    </source>
</reference>
<name>R7Q9U5_CHOCR</name>
<keyword evidence="2" id="KW-1185">Reference proteome</keyword>
<dbReference type="Proteomes" id="UP000012073">
    <property type="component" value="Unassembled WGS sequence"/>
</dbReference>
<dbReference type="GeneID" id="17322863"/>
<evidence type="ECO:0000313" key="1">
    <source>
        <dbReference type="EMBL" id="CDF35307.1"/>
    </source>
</evidence>
<dbReference type="EMBL" id="HG001727">
    <property type="protein sequence ID" value="CDF35307.1"/>
    <property type="molecule type" value="Genomic_DNA"/>
</dbReference>